<reference evidence="3" key="1">
    <citation type="submission" date="2016-11" db="EMBL/GenBank/DDBJ databases">
        <authorList>
            <person name="Varghese N."/>
            <person name="Submissions S."/>
        </authorList>
    </citation>
    <scope>NUCLEOTIDE SEQUENCE [LARGE SCALE GENOMIC DNA]</scope>
    <source>
        <strain evidence="3">DSM 16057</strain>
    </source>
</reference>
<dbReference type="Proteomes" id="UP000184529">
    <property type="component" value="Unassembled WGS sequence"/>
</dbReference>
<feature type="region of interest" description="Disordered" evidence="1">
    <location>
        <begin position="130"/>
        <end position="158"/>
    </location>
</feature>
<dbReference type="STRING" id="1121432.SAMN02745219_02567"/>
<dbReference type="EMBL" id="FQZM01000034">
    <property type="protein sequence ID" value="SHJ43946.1"/>
    <property type="molecule type" value="Genomic_DNA"/>
</dbReference>
<gene>
    <name evidence="2" type="ORF">SAMN02745219_02567</name>
</gene>
<keyword evidence="3" id="KW-1185">Reference proteome</keyword>
<keyword evidence="2" id="KW-0969">Cilium</keyword>
<dbReference type="SUPFAM" id="SSF52540">
    <property type="entry name" value="P-loop containing nucleoside triphosphate hydrolases"/>
    <property type="match status" value="1"/>
</dbReference>
<dbReference type="Gene3D" id="3.40.50.300">
    <property type="entry name" value="P-loop containing nucleotide triphosphate hydrolases"/>
    <property type="match status" value="1"/>
</dbReference>
<accession>A0A1M6JB50</accession>
<keyword evidence="2" id="KW-0966">Cell projection</keyword>
<protein>
    <submittedName>
        <fullName evidence="2">MinD-like ATPase involved in chromosome partitioning or flagellar assembly</fullName>
    </submittedName>
</protein>
<dbReference type="AlphaFoldDB" id="A0A1M6JB50"/>
<dbReference type="InterPro" id="IPR027417">
    <property type="entry name" value="P-loop_NTPase"/>
</dbReference>
<proteinExistence type="predicted"/>
<keyword evidence="2" id="KW-0282">Flagellum</keyword>
<sequence length="365" mass="38681">MFGNDALACAFLKALGGEEANGTADLMVVVRRWNGGGTDDVAGAVGKALLESPEPPVVVAVLGDRDQEGERLCSELLALGVPEECLLFRQGGRPVRLSDVVSFTRTAWERGLRADPVVWDGPSDPVIWEDAKGSTTGKPPEVKLPVDPPDAREPARAGMPAGRGAKIVWFVSPVAGAGQTTLASSLVAMLASSVGERAALLDLCRPPQAHLKFGDPEFEDAGDFLRADTPWGTVCVPKPGTWDGNDAGRAVKMAEKLAAEYDRVVVDAPAGWKLDVSPVVTVVSEEREHIIALKKAGAGDVLVLNRVRDRGAEYLQRVMEKELGRRADAVVPYDPESRKAVGTPQALVSDDISRAAGEILARLAG</sequence>
<evidence type="ECO:0000313" key="2">
    <source>
        <dbReference type="EMBL" id="SHJ43946.1"/>
    </source>
</evidence>
<organism evidence="2 3">
    <name type="scientific">Desulfofundulus thermosubterraneus DSM 16057</name>
    <dbReference type="NCBI Taxonomy" id="1121432"/>
    <lineage>
        <taxon>Bacteria</taxon>
        <taxon>Bacillati</taxon>
        <taxon>Bacillota</taxon>
        <taxon>Clostridia</taxon>
        <taxon>Eubacteriales</taxon>
        <taxon>Peptococcaceae</taxon>
        <taxon>Desulfofundulus</taxon>
    </lineage>
</organism>
<evidence type="ECO:0000256" key="1">
    <source>
        <dbReference type="SAM" id="MobiDB-lite"/>
    </source>
</evidence>
<evidence type="ECO:0000313" key="3">
    <source>
        <dbReference type="Proteomes" id="UP000184529"/>
    </source>
</evidence>
<name>A0A1M6JB50_9FIRM</name>